<comment type="similarity">
    <text evidence="2">Belongs to the bacteroidetes fimbrillin superfamily. FimA/Mfa1 family.</text>
</comment>
<evidence type="ECO:0000259" key="5">
    <source>
        <dbReference type="Pfam" id="PF06321"/>
    </source>
</evidence>
<organism evidence="6 7">
    <name type="scientific">Parabacteroides gordonii MS-1 = DSM 23371</name>
    <dbReference type="NCBI Taxonomy" id="1203610"/>
    <lineage>
        <taxon>Bacteria</taxon>
        <taxon>Pseudomonadati</taxon>
        <taxon>Bacteroidota</taxon>
        <taxon>Bacteroidia</taxon>
        <taxon>Bacteroidales</taxon>
        <taxon>Tannerellaceae</taxon>
        <taxon>Parabacteroides</taxon>
    </lineage>
</organism>
<evidence type="ECO:0000313" key="7">
    <source>
        <dbReference type="Proteomes" id="UP000033035"/>
    </source>
</evidence>
<accession>A0A0F5IKS1</accession>
<comment type="caution">
    <text evidence="6">The sequence shown here is derived from an EMBL/GenBank/DDBJ whole genome shotgun (WGS) entry which is preliminary data.</text>
</comment>
<comment type="subcellular location">
    <subcellularLocation>
        <location evidence="1">Fimbrium</location>
    </subcellularLocation>
</comment>
<dbReference type="Proteomes" id="UP000033035">
    <property type="component" value="Unassembled WGS sequence"/>
</dbReference>
<evidence type="ECO:0000256" key="4">
    <source>
        <dbReference type="ARBA" id="ARBA00023263"/>
    </source>
</evidence>
<reference evidence="6 7" key="1">
    <citation type="submission" date="2013-04" db="EMBL/GenBank/DDBJ databases">
        <title>The Genome Sequence of Parabacteroides gordonii DSM 23371.</title>
        <authorList>
            <consortium name="The Broad Institute Genomics Platform"/>
            <person name="Earl A."/>
            <person name="Ward D."/>
            <person name="Feldgarden M."/>
            <person name="Gevers D."/>
            <person name="Martens E."/>
            <person name="Sakamoto M."/>
            <person name="Benno Y."/>
            <person name="Suzuki N."/>
            <person name="Matsunaga N."/>
            <person name="Koshihara K."/>
            <person name="Seki M."/>
            <person name="Komiya H."/>
            <person name="Walker B."/>
            <person name="Young S."/>
            <person name="Zeng Q."/>
            <person name="Gargeya S."/>
            <person name="Fitzgerald M."/>
            <person name="Haas B."/>
            <person name="Abouelleil A."/>
            <person name="Allen A.W."/>
            <person name="Alvarado L."/>
            <person name="Arachchi H.M."/>
            <person name="Berlin A.M."/>
            <person name="Chapman S.B."/>
            <person name="Gainer-Dewar J."/>
            <person name="Goldberg J."/>
            <person name="Griggs A."/>
            <person name="Gujja S."/>
            <person name="Hansen M."/>
            <person name="Howarth C."/>
            <person name="Imamovic A."/>
            <person name="Ireland A."/>
            <person name="Larimer J."/>
            <person name="McCowan C."/>
            <person name="Murphy C."/>
            <person name="Pearson M."/>
            <person name="Poon T.W."/>
            <person name="Priest M."/>
            <person name="Roberts A."/>
            <person name="Saif S."/>
            <person name="Shea T."/>
            <person name="Sisk P."/>
            <person name="Sykes S."/>
            <person name="Wortman J."/>
            <person name="Nusbaum C."/>
            <person name="Birren B."/>
        </authorList>
    </citation>
    <scope>NUCLEOTIDE SEQUENCE [LARGE SCALE GENOMIC DNA]</scope>
    <source>
        <strain evidence="6 7">MS-1</strain>
    </source>
</reference>
<dbReference type="EMBL" id="AQHW01000030">
    <property type="protein sequence ID" value="KKB46078.1"/>
    <property type="molecule type" value="Genomic_DNA"/>
</dbReference>
<evidence type="ECO:0000313" key="6">
    <source>
        <dbReference type="EMBL" id="KKB46078.1"/>
    </source>
</evidence>
<proteinExistence type="inferred from homology"/>
<evidence type="ECO:0000256" key="2">
    <source>
        <dbReference type="ARBA" id="ARBA00006011"/>
    </source>
</evidence>
<feature type="domain" description="Major fimbrial subunit protein N-terminal" evidence="5">
    <location>
        <begin position="53"/>
        <end position="182"/>
    </location>
</feature>
<name>A0A0F5IKS1_9BACT</name>
<dbReference type="RefSeq" id="WP_028727463.1">
    <property type="nucleotide sequence ID" value="NZ_AUAE01000014.1"/>
</dbReference>
<dbReference type="STRING" id="1203610.HMPREF1536_05312"/>
<dbReference type="PATRIC" id="fig|1203610.3.peg.5427"/>
<keyword evidence="3" id="KW-0732">Signal</keyword>
<dbReference type="InterPro" id="IPR029141">
    <property type="entry name" value="FimA_N"/>
</dbReference>
<dbReference type="AlphaFoldDB" id="A0A0F5IKS1"/>
<evidence type="ECO:0000256" key="1">
    <source>
        <dbReference type="ARBA" id="ARBA00004561"/>
    </source>
</evidence>
<dbReference type="Pfam" id="PF06321">
    <property type="entry name" value="P_gingi_FimA"/>
    <property type="match status" value="1"/>
</dbReference>
<keyword evidence="7" id="KW-1185">Reference proteome</keyword>
<dbReference type="GO" id="GO:0009289">
    <property type="term" value="C:pilus"/>
    <property type="evidence" value="ECO:0007669"/>
    <property type="project" value="UniProtKB-SubCell"/>
</dbReference>
<dbReference type="PROSITE" id="PS51257">
    <property type="entry name" value="PROKAR_LIPOPROTEIN"/>
    <property type="match status" value="1"/>
</dbReference>
<dbReference type="HOGENOM" id="CLU_603885_0_0_10"/>
<gene>
    <name evidence="6" type="ORF">HMPREF1536_05312</name>
</gene>
<protein>
    <recommendedName>
        <fullName evidence="5">Major fimbrial subunit protein N-terminal domain-containing protein</fullName>
    </recommendedName>
</protein>
<sequence length="449" mass="49370">MKERLNYHNTLWAVFFSVFLAFGCVSGEKGSPDLPETVEVDLQVGISNASQSLQTKASKNDKDALDGEQINSLVVFIVNASNTVEKKFKPDLSTDPDAQTGELESWTSGTFTLTKGTKQIYAFANWESLNDAALNTAIGTEEGQQMPDLLSKTVSWTSNSFDPDNNKFLPMSFSETWTVSSGKKTIRLIRLVSRLKVTVKNETEHEITINNLEIKPFNTSSHLFDKGEDNILPTAGDGWSIESILQNETLSADDTQKASSDWIYINESKEDKGFEVVLATTSIGNFSHADNQHSGSKRTSFVKRIPRNHIWNLNLVFASYELTLGIKGENPPIGGYPDVTTNIDGDKSLVCGIIGGGPFTITIKGLKSLEENKELNVNDLTWSIDNSIVNNDDGLLVGDLSIKGTEITGRMIGAATDTQTATFILEVRNPDAKRTLSFTVTLKFVDIFE</sequence>
<dbReference type="Gene3D" id="2.60.40.2580">
    <property type="match status" value="1"/>
</dbReference>
<evidence type="ECO:0000256" key="3">
    <source>
        <dbReference type="ARBA" id="ARBA00022729"/>
    </source>
</evidence>
<keyword evidence="4" id="KW-0281">Fimbrium</keyword>